<keyword evidence="2" id="KW-1133">Transmembrane helix</keyword>
<name>A0A5B9DAM2_9ARCH</name>
<feature type="transmembrane region" description="Helical" evidence="2">
    <location>
        <begin position="276"/>
        <end position="300"/>
    </location>
</feature>
<dbReference type="AlphaFoldDB" id="A0A5B9DAM2"/>
<keyword evidence="2" id="KW-0812">Transmembrane</keyword>
<feature type="transmembrane region" description="Helical" evidence="2">
    <location>
        <begin position="235"/>
        <end position="256"/>
    </location>
</feature>
<dbReference type="Proteomes" id="UP000321408">
    <property type="component" value="Chromosome"/>
</dbReference>
<dbReference type="KEGG" id="psyt:DSAG12_02109"/>
<dbReference type="Gene3D" id="1.20.120.1630">
    <property type="match status" value="1"/>
</dbReference>
<dbReference type="GeneID" id="41330099"/>
<keyword evidence="2" id="KW-0472">Membrane</keyword>
<dbReference type="EMBL" id="CP042905">
    <property type="protein sequence ID" value="QEE16279.1"/>
    <property type="molecule type" value="Genomic_DNA"/>
</dbReference>
<gene>
    <name evidence="3" type="ORF">DSAG12_02109</name>
</gene>
<feature type="region of interest" description="Disordered" evidence="1">
    <location>
        <begin position="1"/>
        <end position="23"/>
    </location>
</feature>
<organism evidence="3 4">
    <name type="scientific">Promethearchaeum syntrophicum</name>
    <dbReference type="NCBI Taxonomy" id="2594042"/>
    <lineage>
        <taxon>Archaea</taxon>
        <taxon>Promethearchaeati</taxon>
        <taxon>Promethearchaeota</taxon>
        <taxon>Promethearchaeia</taxon>
        <taxon>Promethearchaeales</taxon>
        <taxon>Promethearchaeaceae</taxon>
        <taxon>Promethearchaeum</taxon>
    </lineage>
</organism>
<evidence type="ECO:0000256" key="1">
    <source>
        <dbReference type="SAM" id="MobiDB-lite"/>
    </source>
</evidence>
<evidence type="ECO:0000256" key="2">
    <source>
        <dbReference type="SAM" id="Phobius"/>
    </source>
</evidence>
<dbReference type="EC" id="2.1.1.100" evidence="3"/>
<feature type="transmembrane region" description="Helical" evidence="2">
    <location>
        <begin position="45"/>
        <end position="73"/>
    </location>
</feature>
<protein>
    <submittedName>
        <fullName evidence="3">Isoprenylcysteine carboxylmethyltransferase family protein</fullName>
        <ecNumber evidence="3">2.1.1.100</ecNumber>
        <ecNumber evidence="3">2.1.1.334</ecNumber>
    </submittedName>
</protein>
<evidence type="ECO:0000313" key="3">
    <source>
        <dbReference type="EMBL" id="QEE16279.1"/>
    </source>
</evidence>
<keyword evidence="3" id="KW-0489">Methyltransferase</keyword>
<feature type="transmembrane region" description="Helical" evidence="2">
    <location>
        <begin position="143"/>
        <end position="175"/>
    </location>
</feature>
<evidence type="ECO:0000313" key="4">
    <source>
        <dbReference type="Proteomes" id="UP000321408"/>
    </source>
</evidence>
<reference evidence="3 4" key="1">
    <citation type="journal article" date="2020" name="Nature">
        <title>Isolation of an archaeon at the prokaryote-eukaryote interface.</title>
        <authorList>
            <person name="Imachi H."/>
            <person name="Nobu M.K."/>
            <person name="Nakahara N."/>
            <person name="Morono Y."/>
            <person name="Ogawara M."/>
            <person name="Takaki Y."/>
            <person name="Takano Y."/>
            <person name="Uematsu K."/>
            <person name="Ikuta T."/>
            <person name="Ito M."/>
            <person name="Matsui Y."/>
            <person name="Miyazaki M."/>
            <person name="Murata K."/>
            <person name="Saito Y."/>
            <person name="Sakai S."/>
            <person name="Song C."/>
            <person name="Tasumi E."/>
            <person name="Yamanaka Y."/>
            <person name="Yamaguchi T."/>
            <person name="Kamagata Y."/>
            <person name="Tamaki H."/>
            <person name="Takai K."/>
        </authorList>
    </citation>
    <scope>NUCLEOTIDE SEQUENCE [LARGE SCALE GENOMIC DNA]</scope>
    <source>
        <strain evidence="3 4">MK-D1</strain>
    </source>
</reference>
<dbReference type="RefSeq" id="WP_147663157.1">
    <property type="nucleotide sequence ID" value="NZ_CP042905.2"/>
</dbReference>
<accession>A0A5B9DAM2</accession>
<reference evidence="3 4" key="2">
    <citation type="journal article" date="2024" name="Int. J. Syst. Evol. Microbiol.">
        <title>Promethearchaeum syntrophicum gen. nov., sp. nov., an anaerobic, obligately syntrophic archaeon, the first isolate of the lineage 'Asgard' archaea, and proposal of the new archaeal phylum Promethearchaeota phyl. nov. and kingdom Promethearchaeati regn. nov.</title>
        <authorList>
            <person name="Imachi H."/>
            <person name="Nobu M.K."/>
            <person name="Kato S."/>
            <person name="Takaki Y."/>
            <person name="Miyazaki M."/>
            <person name="Miyata M."/>
            <person name="Ogawara M."/>
            <person name="Saito Y."/>
            <person name="Sakai S."/>
            <person name="Tahara Y.O."/>
            <person name="Takano Y."/>
            <person name="Tasumi E."/>
            <person name="Uematsu K."/>
            <person name="Yoshimura T."/>
            <person name="Itoh T."/>
            <person name="Ohkuma M."/>
            <person name="Takai K."/>
        </authorList>
    </citation>
    <scope>NUCLEOTIDE SEQUENCE [LARGE SCALE GENOMIC DNA]</scope>
    <source>
        <strain evidence="3 4">MK-D1</strain>
    </source>
</reference>
<feature type="compositionally biased region" description="Basic and acidic residues" evidence="1">
    <location>
        <begin position="1"/>
        <end position="13"/>
    </location>
</feature>
<keyword evidence="4" id="KW-1185">Reference proteome</keyword>
<dbReference type="EC" id="2.1.1.334" evidence="3"/>
<keyword evidence="3" id="KW-0808">Transferase</keyword>
<proteinExistence type="predicted"/>
<sequence>MHDKNSKPDKENSAEVLNNRSDTEMKRASDRKIKWIKFWVGTMKYVMVLPITVGVIAPMIFYLAPIAFAGIYVVLQLTGSAFLVRLNIFQSSYFFIILGIFIQFAGIIFTVGGMGQIILFRYRKKKTLVKSHFYKKIRHPQSVGIILFIFGMVTWVFGLTEIVGVWALFWVFYFFLRMEAYIEEYFLIQKYKDEYIMYIKLTGFFLPQTGITLFSRNGWTGNPQKYLFKKIFWNLLSLLLVLTLIFVGCLLFIHFTDASLPVMYDTWNKPSFYPNNYIILECIAISPIFIFWVYFVVVFLKKHRKQGESILSSNNG</sequence>
<feature type="transmembrane region" description="Helical" evidence="2">
    <location>
        <begin position="93"/>
        <end position="122"/>
    </location>
</feature>